<accession>A0A1D8KND2</accession>
<dbReference type="EMBL" id="KU686206">
    <property type="protein sequence ID" value="AOV60621.1"/>
    <property type="molecule type" value="Genomic_DNA"/>
</dbReference>
<dbReference type="Proteomes" id="UP000202784">
    <property type="component" value="Segment"/>
</dbReference>
<dbReference type="EMBL" id="KU686204">
    <property type="protein sequence ID" value="AOV60165.1"/>
    <property type="molecule type" value="Genomic_DNA"/>
</dbReference>
<dbReference type="EMBL" id="KU686205">
    <property type="protein sequence ID" value="AOV60393.1"/>
    <property type="molecule type" value="Genomic_DNA"/>
</dbReference>
<organism evidence="1 5">
    <name type="scientific">Synechococcus phage S-CAM9</name>
    <dbReference type="NCBI Taxonomy" id="1883369"/>
    <lineage>
        <taxon>Viruses</taxon>
        <taxon>Duplodnaviria</taxon>
        <taxon>Heunggongvirae</taxon>
        <taxon>Uroviricota</taxon>
        <taxon>Caudoviricetes</taxon>
        <taxon>Pantevenvirales</taxon>
        <taxon>Kyanoviridae</taxon>
        <taxon>Kanaloavirus</taxon>
        <taxon>Kanaloavirus scam9</taxon>
    </lineage>
</organism>
<keyword evidence="4" id="KW-1185">Reference proteome</keyword>
<name>A0A1D8KND2_9CAUD</name>
<protein>
    <submittedName>
        <fullName evidence="1">Uncharacterized protein</fullName>
    </submittedName>
</protein>
<evidence type="ECO:0000313" key="4">
    <source>
        <dbReference type="Proteomes" id="UP000202784"/>
    </source>
</evidence>
<reference evidence="4 5" key="1">
    <citation type="journal article" date="2016" name="Virology">
        <title>The genomic content and context of auxiliary metabolic genes in marine cyanomyoviruses.</title>
        <authorList>
            <person name="Crummett L.T."/>
            <person name="Puxty R.J."/>
            <person name="Weihe C."/>
            <person name="Marston M.F."/>
            <person name="Martiny J.B."/>
        </authorList>
    </citation>
    <scope>NUCLEOTIDE SEQUENCE [LARGE SCALE GENOMIC DNA]</scope>
    <source>
        <strain evidence="1">0808SB05</strain>
        <strain evidence="2">0908SB82</strain>
        <strain evidence="3">1109NB16</strain>
    </source>
</reference>
<evidence type="ECO:0000313" key="1">
    <source>
        <dbReference type="EMBL" id="AOV60165.1"/>
    </source>
</evidence>
<evidence type="ECO:0000313" key="2">
    <source>
        <dbReference type="EMBL" id="AOV60393.1"/>
    </source>
</evidence>
<dbReference type="Proteomes" id="UP000240393">
    <property type="component" value="Segment"/>
</dbReference>
<dbReference type="GeneID" id="30307602"/>
<dbReference type="RefSeq" id="YP_009322453.1">
    <property type="nucleotide sequence ID" value="NC_031922.1"/>
</dbReference>
<evidence type="ECO:0000313" key="3">
    <source>
        <dbReference type="EMBL" id="AOV60621.1"/>
    </source>
</evidence>
<dbReference type="Proteomes" id="UP000241903">
    <property type="component" value="Segment"/>
</dbReference>
<evidence type="ECO:0000313" key="5">
    <source>
        <dbReference type="Proteomes" id="UP000240393"/>
    </source>
</evidence>
<dbReference type="KEGG" id="vg:30307602"/>
<gene>
    <name evidence="3" type="ORF">N161109_018</name>
    <name evidence="1" type="ORF">S050808_018</name>
    <name evidence="2" type="ORF">S820908_018</name>
</gene>
<sequence length="256" mass="27774">MPEDNNAKTQFIIDQINVKISRQNDVIGFGTVSVLKQPLDRVNELIESYDPPIKGIDAKIVSIGQSINQIKDEIIVLITNAVGPGTTGCGVVPIGICTQWGGGISTCLVGFATEYYDTVTANNWGFDENSDNPFTASSTILSSASNSFGVGVGTFLFHTQNNTSYSAGNRVGLGASAACVAIQDEIDRKDAEIAALRSEFGKYMGVVNSIREERWRSQLERWGLNRSKKQSEIEKARLVGVLTAFTDSTYTSLFLK</sequence>
<proteinExistence type="predicted"/>